<keyword evidence="2" id="KW-1185">Reference proteome</keyword>
<accession>A0ABZ1SPN6</accession>
<dbReference type="Proteomes" id="UP001432011">
    <property type="component" value="Chromosome"/>
</dbReference>
<protein>
    <recommendedName>
        <fullName evidence="3">DUF397 domain-containing protein</fullName>
    </recommendedName>
</protein>
<reference evidence="1" key="1">
    <citation type="submission" date="2022-10" db="EMBL/GenBank/DDBJ databases">
        <title>The complete genomes of actinobacterial strains from the NBC collection.</title>
        <authorList>
            <person name="Joergensen T.S."/>
            <person name="Alvarez Arevalo M."/>
            <person name="Sterndorff E.B."/>
            <person name="Faurdal D."/>
            <person name="Vuksanovic O."/>
            <person name="Mourched A.-S."/>
            <person name="Charusanti P."/>
            <person name="Shaw S."/>
            <person name="Blin K."/>
            <person name="Weber T."/>
        </authorList>
    </citation>
    <scope>NUCLEOTIDE SEQUENCE</scope>
    <source>
        <strain evidence="1">NBC_00254</strain>
    </source>
</reference>
<evidence type="ECO:0008006" key="3">
    <source>
        <dbReference type="Google" id="ProtNLM"/>
    </source>
</evidence>
<sequence>MTKNDQRTPLVVVPRTRWSQAVDTAPEARWMGSTCCSAISARGSPKISRTRSVTSVAGVRIMGPACHPEIVLV</sequence>
<gene>
    <name evidence="1" type="ORF">OG913_30760</name>
</gene>
<dbReference type="RefSeq" id="WP_328708952.1">
    <property type="nucleotide sequence ID" value="NZ_CP108085.1"/>
</dbReference>
<organism evidence="1 2">
    <name type="scientific">Microbispora hainanensis</name>
    <dbReference type="NCBI Taxonomy" id="568844"/>
    <lineage>
        <taxon>Bacteria</taxon>
        <taxon>Bacillati</taxon>
        <taxon>Actinomycetota</taxon>
        <taxon>Actinomycetes</taxon>
        <taxon>Streptosporangiales</taxon>
        <taxon>Streptosporangiaceae</taxon>
        <taxon>Microbispora</taxon>
    </lineage>
</organism>
<dbReference type="EMBL" id="CP108085">
    <property type="protein sequence ID" value="WUP73730.1"/>
    <property type="molecule type" value="Genomic_DNA"/>
</dbReference>
<evidence type="ECO:0000313" key="2">
    <source>
        <dbReference type="Proteomes" id="UP001432011"/>
    </source>
</evidence>
<name>A0ABZ1SPN6_9ACTN</name>
<proteinExistence type="predicted"/>
<evidence type="ECO:0000313" key="1">
    <source>
        <dbReference type="EMBL" id="WUP73730.1"/>
    </source>
</evidence>